<evidence type="ECO:0000313" key="8">
    <source>
        <dbReference type="Proteomes" id="UP000011087"/>
    </source>
</evidence>
<dbReference type="Gene3D" id="3.30.40.210">
    <property type="match status" value="1"/>
</dbReference>
<dbReference type="GO" id="GO:0140673">
    <property type="term" value="P:transcription elongation-coupled chromatin remodeling"/>
    <property type="evidence" value="ECO:0007669"/>
    <property type="project" value="InterPro"/>
</dbReference>
<dbReference type="eggNOG" id="KOG3490">
    <property type="taxonomic scope" value="Eukaryota"/>
</dbReference>
<keyword evidence="8" id="KW-1185">Reference proteome</keyword>
<evidence type="ECO:0000256" key="4">
    <source>
        <dbReference type="ARBA" id="ARBA00023242"/>
    </source>
</evidence>
<dbReference type="Proteomes" id="UP000011087">
    <property type="component" value="Unassembled WGS sequence"/>
</dbReference>
<evidence type="ECO:0000256" key="3">
    <source>
        <dbReference type="ARBA" id="ARBA00023163"/>
    </source>
</evidence>
<dbReference type="EnsemblProtists" id="EKX47131">
    <property type="protein sequence ID" value="EKX47131"/>
    <property type="gene ID" value="GUITHDRAFT_152167"/>
</dbReference>
<organism evidence="6">
    <name type="scientific">Guillardia theta (strain CCMP2712)</name>
    <name type="common">Cryptophyte</name>
    <dbReference type="NCBI Taxonomy" id="905079"/>
    <lineage>
        <taxon>Eukaryota</taxon>
        <taxon>Cryptophyceae</taxon>
        <taxon>Pyrenomonadales</taxon>
        <taxon>Geminigeraceae</taxon>
        <taxon>Guillardia</taxon>
    </lineage>
</organism>
<dbReference type="HOGENOM" id="CLU_138052_2_0_1"/>
<evidence type="ECO:0000259" key="5">
    <source>
        <dbReference type="SMART" id="SM01389"/>
    </source>
</evidence>
<dbReference type="PANTHER" id="PTHR12882:SF1">
    <property type="entry name" value="TRANSCRIPTION ELONGATION FACTOR SPT4"/>
    <property type="match status" value="1"/>
</dbReference>
<evidence type="ECO:0000256" key="1">
    <source>
        <dbReference type="ARBA" id="ARBA00004123"/>
    </source>
</evidence>
<dbReference type="InterPro" id="IPR038510">
    <property type="entry name" value="Spt4_sf"/>
</dbReference>
<dbReference type="RefSeq" id="XP_005834111.1">
    <property type="nucleotide sequence ID" value="XM_005834054.1"/>
</dbReference>
<proteinExistence type="inferred from homology"/>
<sequence length="110" mass="11944">MADTDIVGVLKQAAEEAAVPNDVRQLRACLKCHLVLPARQFDRQGCANCGTRENYADEYCTVNFTGISAITQPQHSWVSRWLDKQDLKPGCYALEVAGDAAADAGGDDED</sequence>
<dbReference type="InterPro" id="IPR022800">
    <property type="entry name" value="Spt4/RpoE2_Znf"/>
</dbReference>
<keyword evidence="3" id="KW-0804">Transcription</keyword>
<keyword evidence="4" id="KW-0539">Nucleus</keyword>
<evidence type="ECO:0000313" key="6">
    <source>
        <dbReference type="EMBL" id="EKX47131.1"/>
    </source>
</evidence>
<dbReference type="InterPro" id="IPR009287">
    <property type="entry name" value="Spt4"/>
</dbReference>
<dbReference type="EMBL" id="JH992991">
    <property type="protein sequence ID" value="EKX47131.1"/>
    <property type="molecule type" value="Genomic_DNA"/>
</dbReference>
<reference evidence="6 8" key="1">
    <citation type="journal article" date="2012" name="Nature">
        <title>Algal genomes reveal evolutionary mosaicism and the fate of nucleomorphs.</title>
        <authorList>
            <consortium name="DOE Joint Genome Institute"/>
            <person name="Curtis B.A."/>
            <person name="Tanifuji G."/>
            <person name="Burki F."/>
            <person name="Gruber A."/>
            <person name="Irimia M."/>
            <person name="Maruyama S."/>
            <person name="Arias M.C."/>
            <person name="Ball S.G."/>
            <person name="Gile G.H."/>
            <person name="Hirakawa Y."/>
            <person name="Hopkins J.F."/>
            <person name="Kuo A."/>
            <person name="Rensing S.A."/>
            <person name="Schmutz J."/>
            <person name="Symeonidi A."/>
            <person name="Elias M."/>
            <person name="Eveleigh R.J."/>
            <person name="Herman E.K."/>
            <person name="Klute M.J."/>
            <person name="Nakayama T."/>
            <person name="Obornik M."/>
            <person name="Reyes-Prieto A."/>
            <person name="Armbrust E.V."/>
            <person name="Aves S.J."/>
            <person name="Beiko R.G."/>
            <person name="Coutinho P."/>
            <person name="Dacks J.B."/>
            <person name="Durnford D.G."/>
            <person name="Fast N.M."/>
            <person name="Green B.R."/>
            <person name="Grisdale C.J."/>
            <person name="Hempel F."/>
            <person name="Henrissat B."/>
            <person name="Hoppner M.P."/>
            <person name="Ishida K."/>
            <person name="Kim E."/>
            <person name="Koreny L."/>
            <person name="Kroth P.G."/>
            <person name="Liu Y."/>
            <person name="Malik S.B."/>
            <person name="Maier U.G."/>
            <person name="McRose D."/>
            <person name="Mock T."/>
            <person name="Neilson J.A."/>
            <person name="Onodera N.T."/>
            <person name="Poole A.M."/>
            <person name="Pritham E.J."/>
            <person name="Richards T.A."/>
            <person name="Rocap G."/>
            <person name="Roy S.W."/>
            <person name="Sarai C."/>
            <person name="Schaack S."/>
            <person name="Shirato S."/>
            <person name="Slamovits C.H."/>
            <person name="Spencer D.F."/>
            <person name="Suzuki S."/>
            <person name="Worden A.Z."/>
            <person name="Zauner S."/>
            <person name="Barry K."/>
            <person name="Bell C."/>
            <person name="Bharti A.K."/>
            <person name="Crow J.A."/>
            <person name="Grimwood J."/>
            <person name="Kramer R."/>
            <person name="Lindquist E."/>
            <person name="Lucas S."/>
            <person name="Salamov A."/>
            <person name="McFadden G.I."/>
            <person name="Lane C.E."/>
            <person name="Keeling P.J."/>
            <person name="Gray M.W."/>
            <person name="Grigoriev I.V."/>
            <person name="Archibald J.M."/>
        </authorList>
    </citation>
    <scope>NUCLEOTIDE SEQUENCE</scope>
    <source>
        <strain evidence="6 8">CCMP2712</strain>
    </source>
</reference>
<dbReference type="SUPFAM" id="SSF63393">
    <property type="entry name" value="RNA polymerase subunits"/>
    <property type="match status" value="1"/>
</dbReference>
<dbReference type="GO" id="GO:0000993">
    <property type="term" value="F:RNA polymerase II complex binding"/>
    <property type="evidence" value="ECO:0007669"/>
    <property type="project" value="TreeGrafter"/>
</dbReference>
<dbReference type="GO" id="GO:0032044">
    <property type="term" value="C:DSIF complex"/>
    <property type="evidence" value="ECO:0007669"/>
    <property type="project" value="TreeGrafter"/>
</dbReference>
<dbReference type="PANTHER" id="PTHR12882">
    <property type="entry name" value="SUPPRESSOR OF TY 4"/>
    <property type="match status" value="1"/>
</dbReference>
<dbReference type="PaxDb" id="55529-EKX47131"/>
<reference evidence="8" key="2">
    <citation type="submission" date="2012-11" db="EMBL/GenBank/DDBJ databases">
        <authorList>
            <person name="Kuo A."/>
            <person name="Curtis B.A."/>
            <person name="Tanifuji G."/>
            <person name="Burki F."/>
            <person name="Gruber A."/>
            <person name="Irimia M."/>
            <person name="Maruyama S."/>
            <person name="Arias M.C."/>
            <person name="Ball S.G."/>
            <person name="Gile G.H."/>
            <person name="Hirakawa Y."/>
            <person name="Hopkins J.F."/>
            <person name="Rensing S.A."/>
            <person name="Schmutz J."/>
            <person name="Symeonidi A."/>
            <person name="Elias M."/>
            <person name="Eveleigh R.J."/>
            <person name="Herman E.K."/>
            <person name="Klute M.J."/>
            <person name="Nakayama T."/>
            <person name="Obornik M."/>
            <person name="Reyes-Prieto A."/>
            <person name="Armbrust E.V."/>
            <person name="Aves S.J."/>
            <person name="Beiko R.G."/>
            <person name="Coutinho P."/>
            <person name="Dacks J.B."/>
            <person name="Durnford D.G."/>
            <person name="Fast N.M."/>
            <person name="Green B.R."/>
            <person name="Grisdale C."/>
            <person name="Hempe F."/>
            <person name="Henrissat B."/>
            <person name="Hoppner M.P."/>
            <person name="Ishida K.-I."/>
            <person name="Kim E."/>
            <person name="Koreny L."/>
            <person name="Kroth P.G."/>
            <person name="Liu Y."/>
            <person name="Malik S.-B."/>
            <person name="Maier U.G."/>
            <person name="McRose D."/>
            <person name="Mock T."/>
            <person name="Neilson J.A."/>
            <person name="Onodera N.T."/>
            <person name="Poole A.M."/>
            <person name="Pritham E.J."/>
            <person name="Richards T.A."/>
            <person name="Rocap G."/>
            <person name="Roy S.W."/>
            <person name="Sarai C."/>
            <person name="Schaack S."/>
            <person name="Shirato S."/>
            <person name="Slamovits C.H."/>
            <person name="Spencer D.F."/>
            <person name="Suzuki S."/>
            <person name="Worden A.Z."/>
            <person name="Zauner S."/>
            <person name="Barry K."/>
            <person name="Bell C."/>
            <person name="Bharti A.K."/>
            <person name="Crow J.A."/>
            <person name="Grimwood J."/>
            <person name="Kramer R."/>
            <person name="Lindquist E."/>
            <person name="Lucas S."/>
            <person name="Salamov A."/>
            <person name="McFadden G.I."/>
            <person name="Lane C.E."/>
            <person name="Keeling P.J."/>
            <person name="Gray M.W."/>
            <person name="Grigoriev I.V."/>
            <person name="Archibald J.M."/>
        </authorList>
    </citation>
    <scope>NUCLEOTIDE SEQUENCE</scope>
    <source>
        <strain evidence="8">CCMP2712</strain>
    </source>
</reference>
<feature type="domain" description="Spt4/RpoE2 zinc finger" evidence="5">
    <location>
        <begin position="26"/>
        <end position="97"/>
    </location>
</feature>
<dbReference type="GO" id="GO:0006355">
    <property type="term" value="P:regulation of DNA-templated transcription"/>
    <property type="evidence" value="ECO:0007669"/>
    <property type="project" value="InterPro"/>
</dbReference>
<accession>L1JF52</accession>
<dbReference type="OrthoDB" id="248751at2759"/>
<reference evidence="7" key="3">
    <citation type="submission" date="2015-06" db="UniProtKB">
        <authorList>
            <consortium name="EnsemblProtists"/>
        </authorList>
    </citation>
    <scope>IDENTIFICATION</scope>
</reference>
<dbReference type="AlphaFoldDB" id="L1JF52"/>
<comment type="subcellular location">
    <subcellularLocation>
        <location evidence="1">Nucleus</location>
    </subcellularLocation>
</comment>
<dbReference type="InterPro" id="IPR029040">
    <property type="entry name" value="RPABC4/Spt4"/>
</dbReference>
<dbReference type="OMA" id="FDGMIAV"/>
<dbReference type="Pfam" id="PF06093">
    <property type="entry name" value="Spt4"/>
    <property type="match status" value="1"/>
</dbReference>
<evidence type="ECO:0000313" key="7">
    <source>
        <dbReference type="EnsemblProtists" id="EKX47131"/>
    </source>
</evidence>
<dbReference type="STRING" id="905079.L1JF52"/>
<name>L1JF52_GUITC</name>
<gene>
    <name evidence="6" type="ORF">GUITHDRAFT_152167</name>
</gene>
<dbReference type="GO" id="GO:0008270">
    <property type="term" value="F:zinc ion binding"/>
    <property type="evidence" value="ECO:0007669"/>
    <property type="project" value="InterPro"/>
</dbReference>
<dbReference type="SMART" id="SM01389">
    <property type="entry name" value="Spt4"/>
    <property type="match status" value="1"/>
</dbReference>
<protein>
    <recommendedName>
        <fullName evidence="5">Spt4/RpoE2 zinc finger domain-containing protein</fullName>
    </recommendedName>
</protein>
<dbReference type="GeneID" id="17303715"/>
<dbReference type="KEGG" id="gtt:GUITHDRAFT_152167"/>
<evidence type="ECO:0000256" key="2">
    <source>
        <dbReference type="ARBA" id="ARBA00010464"/>
    </source>
</evidence>
<comment type="similarity">
    <text evidence="2">Belongs to the SPT4 family.</text>
</comment>